<dbReference type="Proteomes" id="UP000837801">
    <property type="component" value="Unassembled WGS sequence"/>
</dbReference>
<dbReference type="CDD" id="cd01448">
    <property type="entry name" value="TST_Repeat_1"/>
    <property type="match status" value="1"/>
</dbReference>
<feature type="domain" description="Rhodanese" evidence="3">
    <location>
        <begin position="187"/>
        <end position="312"/>
    </location>
</feature>
<evidence type="ECO:0000256" key="1">
    <source>
        <dbReference type="ARBA" id="ARBA00022679"/>
    </source>
</evidence>
<dbReference type="InterPro" id="IPR036873">
    <property type="entry name" value="Rhodanese-like_dom_sf"/>
</dbReference>
<gene>
    <name evidence="4" type="ORF">CLIB1423_18S02806</name>
</gene>
<evidence type="ECO:0000313" key="5">
    <source>
        <dbReference type="Proteomes" id="UP000837801"/>
    </source>
</evidence>
<dbReference type="SMART" id="SM00450">
    <property type="entry name" value="RHOD"/>
    <property type="match status" value="2"/>
</dbReference>
<dbReference type="InterPro" id="IPR001763">
    <property type="entry name" value="Rhodanese-like_dom"/>
</dbReference>
<dbReference type="PANTHER" id="PTHR11364:SF27">
    <property type="entry name" value="SULFURTRANSFERASE"/>
    <property type="match status" value="1"/>
</dbReference>
<feature type="domain" description="Rhodanese" evidence="3">
    <location>
        <begin position="50"/>
        <end position="138"/>
    </location>
</feature>
<dbReference type="CDD" id="cd01449">
    <property type="entry name" value="TST_Repeat_2"/>
    <property type="match status" value="1"/>
</dbReference>
<dbReference type="Gene3D" id="3.40.250.10">
    <property type="entry name" value="Rhodanese-like domain"/>
    <property type="match status" value="2"/>
</dbReference>
<keyword evidence="1" id="KW-0808">Transferase</keyword>
<proteinExistence type="predicted"/>
<dbReference type="GO" id="GO:0004792">
    <property type="term" value="F:thiosulfate-cyanide sulfurtransferase activity"/>
    <property type="evidence" value="ECO:0007669"/>
    <property type="project" value="TreeGrafter"/>
</dbReference>
<reference evidence="4" key="1">
    <citation type="submission" date="2022-03" db="EMBL/GenBank/DDBJ databases">
        <authorList>
            <person name="Legras J.-L."/>
            <person name="Devillers H."/>
            <person name="Grondin C."/>
        </authorList>
    </citation>
    <scope>NUCLEOTIDE SEQUENCE</scope>
    <source>
        <strain evidence="4">CLIB 1423</strain>
    </source>
</reference>
<keyword evidence="2" id="KW-0677">Repeat</keyword>
<keyword evidence="5" id="KW-1185">Reference proteome</keyword>
<protein>
    <submittedName>
        <fullName evidence="4">Thiosulfate sulfurtransferase Tum1p</fullName>
    </submittedName>
</protein>
<dbReference type="SUPFAM" id="SSF52821">
    <property type="entry name" value="Rhodanese/Cell cycle control phosphatase"/>
    <property type="match status" value="2"/>
</dbReference>
<dbReference type="Pfam" id="PF00581">
    <property type="entry name" value="Rhodanese"/>
    <property type="match status" value="1"/>
</dbReference>
<comment type="caution">
    <text evidence="4">The sequence shown here is derived from an EMBL/GenBank/DDBJ whole genome shotgun (WGS) entry which is preliminary data.</text>
</comment>
<dbReference type="OrthoDB" id="270167at2759"/>
<dbReference type="EMBL" id="CAKXYY010000018">
    <property type="protein sequence ID" value="CAH2354748.1"/>
    <property type="molecule type" value="Genomic_DNA"/>
</dbReference>
<evidence type="ECO:0000313" key="4">
    <source>
        <dbReference type="EMBL" id="CAH2354748.1"/>
    </source>
</evidence>
<name>A0A9P0QSJ5_9ASCO</name>
<dbReference type="GO" id="GO:0005739">
    <property type="term" value="C:mitochondrion"/>
    <property type="evidence" value="ECO:0007669"/>
    <property type="project" value="TreeGrafter"/>
</dbReference>
<organism evidence="4 5">
    <name type="scientific">[Candida] railenensis</name>
    <dbReference type="NCBI Taxonomy" id="45579"/>
    <lineage>
        <taxon>Eukaryota</taxon>
        <taxon>Fungi</taxon>
        <taxon>Dikarya</taxon>
        <taxon>Ascomycota</taxon>
        <taxon>Saccharomycotina</taxon>
        <taxon>Pichiomycetes</taxon>
        <taxon>Debaryomycetaceae</taxon>
        <taxon>Kurtzmaniella</taxon>
    </lineage>
</organism>
<dbReference type="PANTHER" id="PTHR11364">
    <property type="entry name" value="THIOSULFATE SULFERTANSFERASE"/>
    <property type="match status" value="1"/>
</dbReference>
<evidence type="ECO:0000259" key="3">
    <source>
        <dbReference type="PROSITE" id="PS50206"/>
    </source>
</evidence>
<dbReference type="AlphaFoldDB" id="A0A9P0QSJ5"/>
<accession>A0A9P0QSJ5</accession>
<evidence type="ECO:0000256" key="2">
    <source>
        <dbReference type="ARBA" id="ARBA00022737"/>
    </source>
</evidence>
<dbReference type="InterPro" id="IPR045078">
    <property type="entry name" value="TST/MPST-like"/>
</dbReference>
<sequence length="315" mass="34899">MPKLSVISPAGYRALLSSSRPTSRVIPVDATWYMPNSPLNGKGRFLQENRLPEAAYFDLDAIALQGSKYPHMLPPLDLFNRSLTKLGISTTDKLVVYDRDGIFSSPRAAWNLSLFGHKQVYLLDNFAKYLKSEYPLDTRAVVSETTTNTEATPDAYSSISESDFAEAYKSQVIEFEELLDLVKSGQLESDYITFDARSNDRFTGAAPEPRPGLPSGHIPSSLSLPFTKLLNEDKTFKSAEEISQLLKEDFGLDLKSKADFPKEKGIIVLCGTGVTAVIVRVALESVLGSDIPIRVYDGSWTEWAQRSPPEYIVKG</sequence>
<dbReference type="PROSITE" id="PS50206">
    <property type="entry name" value="RHODANESE_3"/>
    <property type="match status" value="2"/>
</dbReference>